<dbReference type="AlphaFoldDB" id="C5M8P9"/>
<accession>C5M8P9</accession>
<dbReference type="KEGG" id="ctp:CTRG_02771"/>
<dbReference type="GeneID" id="8298333"/>
<feature type="compositionally biased region" description="Low complexity" evidence="1">
    <location>
        <begin position="158"/>
        <end position="168"/>
    </location>
</feature>
<organism evidence="2 3">
    <name type="scientific">Candida tropicalis (strain ATCC MYA-3404 / T1)</name>
    <name type="common">Yeast</name>
    <dbReference type="NCBI Taxonomy" id="294747"/>
    <lineage>
        <taxon>Eukaryota</taxon>
        <taxon>Fungi</taxon>
        <taxon>Dikarya</taxon>
        <taxon>Ascomycota</taxon>
        <taxon>Saccharomycotina</taxon>
        <taxon>Pichiomycetes</taxon>
        <taxon>Debaryomycetaceae</taxon>
        <taxon>Candida/Lodderomyces clade</taxon>
        <taxon>Candida</taxon>
    </lineage>
</organism>
<dbReference type="GO" id="GO:0005778">
    <property type="term" value="C:peroxisomal membrane"/>
    <property type="evidence" value="ECO:0007669"/>
    <property type="project" value="TreeGrafter"/>
</dbReference>
<evidence type="ECO:0000313" key="2">
    <source>
        <dbReference type="EMBL" id="EER33953.1"/>
    </source>
</evidence>
<evidence type="ECO:0000256" key="1">
    <source>
        <dbReference type="SAM" id="MobiDB-lite"/>
    </source>
</evidence>
<feature type="region of interest" description="Disordered" evidence="1">
    <location>
        <begin position="53"/>
        <end position="98"/>
    </location>
</feature>
<dbReference type="GO" id="GO:0016559">
    <property type="term" value="P:peroxisome fission"/>
    <property type="evidence" value="ECO:0007669"/>
    <property type="project" value="TreeGrafter"/>
</dbReference>
<feature type="region of interest" description="Disordered" evidence="1">
    <location>
        <begin position="149"/>
        <end position="168"/>
    </location>
</feature>
<proteinExistence type="predicted"/>
<protein>
    <recommendedName>
        <fullName evidence="4">Peroxisomal membrane protein PEX25</fullName>
    </recommendedName>
</protein>
<name>C5M8P9_CANTT</name>
<sequence>MNGIIDPAVSYQYQYQYQQDQQKQLHQQHLQQRSNQHQQTDNNLLHTQPQQYRSINPINNTPNRQSPLHPSSKLYSQPQQSFNSEWLDDSLSPNNSPSKLTRILEAEYNNSNKMSATITTTQPSKYETPSKPHHHHHQFTYITPLSQQKNDAHEETASINSSSSQSITPTKIPSISNWTIFWSILNDLVGKDKLAKVSQYTLRLLVYHANKSQSYLSDEHINIKLINTRYNDNEKKLELIKNFLKHPSDFIKIITILVLSLFRQKAAGMITGLSMYRQFLRFGKTPFRIRDLIVKFKQNITLKNNKLEINEANLFNRKTLGQFFSLYYGINDESLLLYKLNVLTDPTYKKFTGRHESYGWYCETWLALYNAYENLQNLIQQEMDLKIQIQVKNKAKQISKQLLGGGGNMMSYSSSSSTNNTEDAKLLDEIQFKKNNAWIDIYKNLSDLAFNTYTVFQIKLPFDTWQIWMGISASVLSTIKLYRETKRTMIEKEMAKLKSE</sequence>
<dbReference type="PANTHER" id="PTHR12652">
    <property type="entry name" value="PEROXISOMAL BIOGENESIS FACTOR 11"/>
    <property type="match status" value="1"/>
</dbReference>
<dbReference type="EMBL" id="GG692397">
    <property type="protein sequence ID" value="EER33953.1"/>
    <property type="molecule type" value="Genomic_DNA"/>
</dbReference>
<dbReference type="eggNOG" id="ENOG502R7FJ">
    <property type="taxonomic scope" value="Eukaryota"/>
</dbReference>
<dbReference type="PANTHER" id="PTHR12652:SF50">
    <property type="entry name" value="PEROXIN 11"/>
    <property type="match status" value="1"/>
</dbReference>
<dbReference type="OrthoDB" id="411017at2759"/>
<dbReference type="HOGENOM" id="CLU_037644_0_0_1"/>
<gene>
    <name evidence="2" type="ORF">CTRG_02771</name>
</gene>
<dbReference type="VEuPathDB" id="FungiDB:CTRG_02771"/>
<dbReference type="Proteomes" id="UP000002037">
    <property type="component" value="Unassembled WGS sequence"/>
</dbReference>
<feature type="compositionally biased region" description="Polar residues" evidence="1">
    <location>
        <begin position="53"/>
        <end position="84"/>
    </location>
</feature>
<dbReference type="RefSeq" id="XP_002548474.1">
    <property type="nucleotide sequence ID" value="XM_002548428.1"/>
</dbReference>
<reference evidence="2 3" key="1">
    <citation type="journal article" date="2009" name="Nature">
        <title>Evolution of pathogenicity and sexual reproduction in eight Candida genomes.</title>
        <authorList>
            <person name="Butler G."/>
            <person name="Rasmussen M.D."/>
            <person name="Lin M.F."/>
            <person name="Santos M.A."/>
            <person name="Sakthikumar S."/>
            <person name="Munro C.A."/>
            <person name="Rheinbay E."/>
            <person name="Grabherr M."/>
            <person name="Forche A."/>
            <person name="Reedy J.L."/>
            <person name="Agrafioti I."/>
            <person name="Arnaud M.B."/>
            <person name="Bates S."/>
            <person name="Brown A.J."/>
            <person name="Brunke S."/>
            <person name="Costanzo M.C."/>
            <person name="Fitzpatrick D.A."/>
            <person name="de Groot P.W."/>
            <person name="Harris D."/>
            <person name="Hoyer L.L."/>
            <person name="Hube B."/>
            <person name="Klis F.M."/>
            <person name="Kodira C."/>
            <person name="Lennard N."/>
            <person name="Logue M.E."/>
            <person name="Martin R."/>
            <person name="Neiman A.M."/>
            <person name="Nikolaou E."/>
            <person name="Quail M.A."/>
            <person name="Quinn J."/>
            <person name="Santos M.C."/>
            <person name="Schmitzberger F.F."/>
            <person name="Sherlock G."/>
            <person name="Shah P."/>
            <person name="Silverstein K.A."/>
            <person name="Skrzypek M.S."/>
            <person name="Soll D."/>
            <person name="Staggs R."/>
            <person name="Stansfield I."/>
            <person name="Stumpf M.P."/>
            <person name="Sudbery P.E."/>
            <person name="Srikantha T."/>
            <person name="Zeng Q."/>
            <person name="Berman J."/>
            <person name="Berriman M."/>
            <person name="Heitman J."/>
            <person name="Gow N.A."/>
            <person name="Lorenz M.C."/>
            <person name="Birren B.W."/>
            <person name="Kellis M."/>
            <person name="Cuomo C.A."/>
        </authorList>
    </citation>
    <scope>NUCLEOTIDE SEQUENCE [LARGE SCALE GENOMIC DNA]</scope>
    <source>
        <strain evidence="3">ATCC MYA-3404 / T1</strain>
    </source>
</reference>
<evidence type="ECO:0000313" key="3">
    <source>
        <dbReference type="Proteomes" id="UP000002037"/>
    </source>
</evidence>
<keyword evidence="3" id="KW-1185">Reference proteome</keyword>
<evidence type="ECO:0008006" key="4">
    <source>
        <dbReference type="Google" id="ProtNLM"/>
    </source>
</evidence>
<dbReference type="STRING" id="294747.C5M8P9"/>